<dbReference type="EMBL" id="CAJNJA010036230">
    <property type="protein sequence ID" value="CAE7717736.1"/>
    <property type="molecule type" value="Genomic_DNA"/>
</dbReference>
<feature type="non-terminal residue" evidence="2">
    <location>
        <position position="1"/>
    </location>
</feature>
<name>A0A812X7R8_9DINO</name>
<gene>
    <name evidence="2" type="ORF">SNEC2469_LOCUS20688</name>
</gene>
<sequence>GAPERHQLTPPLMGSMKQLRRARSSRHGHHLALPRPPPAGASSTISQSPRARGLARVRLLPRRRKVLARLVVLAFQLCR</sequence>
<dbReference type="OrthoDB" id="10358156at2759"/>
<feature type="compositionally biased region" description="Basic residues" evidence="1">
    <location>
        <begin position="22"/>
        <end position="32"/>
    </location>
</feature>
<evidence type="ECO:0000256" key="1">
    <source>
        <dbReference type="SAM" id="MobiDB-lite"/>
    </source>
</evidence>
<evidence type="ECO:0000313" key="2">
    <source>
        <dbReference type="EMBL" id="CAE7717736.1"/>
    </source>
</evidence>
<reference evidence="2" key="1">
    <citation type="submission" date="2021-02" db="EMBL/GenBank/DDBJ databases">
        <authorList>
            <person name="Dougan E. K."/>
            <person name="Rhodes N."/>
            <person name="Thang M."/>
            <person name="Chan C."/>
        </authorList>
    </citation>
    <scope>NUCLEOTIDE SEQUENCE</scope>
</reference>
<protein>
    <submittedName>
        <fullName evidence="2">Uncharacterized protein</fullName>
    </submittedName>
</protein>
<dbReference type="Proteomes" id="UP000601435">
    <property type="component" value="Unassembled WGS sequence"/>
</dbReference>
<comment type="caution">
    <text evidence="2">The sequence shown here is derived from an EMBL/GenBank/DDBJ whole genome shotgun (WGS) entry which is preliminary data.</text>
</comment>
<proteinExistence type="predicted"/>
<dbReference type="AlphaFoldDB" id="A0A812X7R8"/>
<feature type="region of interest" description="Disordered" evidence="1">
    <location>
        <begin position="22"/>
        <end position="50"/>
    </location>
</feature>
<organism evidence="2 3">
    <name type="scientific">Symbiodinium necroappetens</name>
    <dbReference type="NCBI Taxonomy" id="1628268"/>
    <lineage>
        <taxon>Eukaryota</taxon>
        <taxon>Sar</taxon>
        <taxon>Alveolata</taxon>
        <taxon>Dinophyceae</taxon>
        <taxon>Suessiales</taxon>
        <taxon>Symbiodiniaceae</taxon>
        <taxon>Symbiodinium</taxon>
    </lineage>
</organism>
<keyword evidence="3" id="KW-1185">Reference proteome</keyword>
<evidence type="ECO:0000313" key="3">
    <source>
        <dbReference type="Proteomes" id="UP000601435"/>
    </source>
</evidence>
<accession>A0A812X7R8</accession>